<dbReference type="Proteomes" id="UP000596742">
    <property type="component" value="Unassembled WGS sequence"/>
</dbReference>
<reference evidence="1" key="1">
    <citation type="submission" date="2018-11" db="EMBL/GenBank/DDBJ databases">
        <authorList>
            <person name="Alioto T."/>
            <person name="Alioto T."/>
        </authorList>
    </citation>
    <scope>NUCLEOTIDE SEQUENCE</scope>
</reference>
<evidence type="ECO:0000313" key="2">
    <source>
        <dbReference type="Proteomes" id="UP000596742"/>
    </source>
</evidence>
<organism evidence="1 2">
    <name type="scientific">Mytilus galloprovincialis</name>
    <name type="common">Mediterranean mussel</name>
    <dbReference type="NCBI Taxonomy" id="29158"/>
    <lineage>
        <taxon>Eukaryota</taxon>
        <taxon>Metazoa</taxon>
        <taxon>Spiralia</taxon>
        <taxon>Lophotrochozoa</taxon>
        <taxon>Mollusca</taxon>
        <taxon>Bivalvia</taxon>
        <taxon>Autobranchia</taxon>
        <taxon>Pteriomorphia</taxon>
        <taxon>Mytilida</taxon>
        <taxon>Mytiloidea</taxon>
        <taxon>Mytilidae</taxon>
        <taxon>Mytilinae</taxon>
        <taxon>Mytilus</taxon>
    </lineage>
</organism>
<dbReference type="AlphaFoldDB" id="A0A8B6BS67"/>
<protein>
    <submittedName>
        <fullName evidence="1">Uncharacterized protein</fullName>
    </submittedName>
</protein>
<keyword evidence="2" id="KW-1185">Reference proteome</keyword>
<sequence length="356" mass="40418">MAEGGAHFSKLQHGKVKRYFRDKLEANTRLVDSLRRKQLINDDERDKILQGNLDISIGNTEQHHDTHLVTLYPSNEGSTNQIIETTVNEWNALIEESNIVLYDMQFGCIHLFLHSKKPFYQELCEENNCLVYIEKCLSLKNVEATLKPNQTIKIVITKDAYSLPLKDGKGKSLEFSKKQVIKINRYYINSEINPCTQILARLETITGRLEHSQNKLADILLVLMEEDPEKVWKTLIFSLRELNIVAIADRLEKMTCAGEVLLSFADALSSRSNVVLNFSPCEAHGGEIMDTSACEPDKEFTFLVCKDEKEYANASMNTTLTDDVNMADNMERTSLITDGGEDGMNGQEMKTYAQFS</sequence>
<proteinExistence type="predicted"/>
<name>A0A8B6BS67_MYTGA</name>
<accession>A0A8B6BS67</accession>
<dbReference type="EMBL" id="UYJE01000631">
    <property type="protein sequence ID" value="VDH94676.1"/>
    <property type="molecule type" value="Genomic_DNA"/>
</dbReference>
<gene>
    <name evidence="1" type="ORF">MGAL_10B063840</name>
</gene>
<comment type="caution">
    <text evidence="1">The sequence shown here is derived from an EMBL/GenBank/DDBJ whole genome shotgun (WGS) entry which is preliminary data.</text>
</comment>
<evidence type="ECO:0000313" key="1">
    <source>
        <dbReference type="EMBL" id="VDH94676.1"/>
    </source>
</evidence>